<dbReference type="InterPro" id="IPR005122">
    <property type="entry name" value="Uracil-DNA_glycosylase-like"/>
</dbReference>
<dbReference type="NCBIfam" id="TIGR00758">
    <property type="entry name" value="UDG_fam4"/>
    <property type="match status" value="1"/>
</dbReference>
<accession>A0A381QD77</accession>
<dbReference type="PANTHER" id="PTHR33693">
    <property type="entry name" value="TYPE-5 URACIL-DNA GLYCOSYLASE"/>
    <property type="match status" value="1"/>
</dbReference>
<evidence type="ECO:0000256" key="2">
    <source>
        <dbReference type="ARBA" id="ARBA00006521"/>
    </source>
</evidence>
<evidence type="ECO:0000256" key="7">
    <source>
        <dbReference type="ARBA" id="ARBA00022763"/>
    </source>
</evidence>
<evidence type="ECO:0000256" key="9">
    <source>
        <dbReference type="ARBA" id="ARBA00023004"/>
    </source>
</evidence>
<dbReference type="GO" id="GO:0046872">
    <property type="term" value="F:metal ion binding"/>
    <property type="evidence" value="ECO:0007669"/>
    <property type="project" value="UniProtKB-KW"/>
</dbReference>
<keyword evidence="5" id="KW-0004">4Fe-4S</keyword>
<evidence type="ECO:0000256" key="11">
    <source>
        <dbReference type="ARBA" id="ARBA00023204"/>
    </source>
</evidence>
<feature type="domain" description="Uracil-DNA glycosylase-like" evidence="12">
    <location>
        <begin position="58"/>
        <end position="206"/>
    </location>
</feature>
<keyword evidence="7" id="KW-0227">DNA damage</keyword>
<dbReference type="InterPro" id="IPR051536">
    <property type="entry name" value="UDG_Type-4/5"/>
</dbReference>
<dbReference type="CDD" id="cd10030">
    <property type="entry name" value="UDG-F4_TTUDGA_SPO1dp_like"/>
    <property type="match status" value="1"/>
</dbReference>
<evidence type="ECO:0000256" key="10">
    <source>
        <dbReference type="ARBA" id="ARBA00023014"/>
    </source>
</evidence>
<feature type="non-terminal residue" evidence="13">
    <location>
        <position position="1"/>
    </location>
</feature>
<gene>
    <name evidence="13" type="ORF">METZ01_LOCUS28881</name>
</gene>
<comment type="catalytic activity">
    <reaction evidence="1">
        <text>Hydrolyzes single-stranded DNA or mismatched double-stranded DNA and polynucleotides, releasing free uracil.</text>
        <dbReference type="EC" id="3.2.2.27"/>
    </reaction>
</comment>
<name>A0A381QD77_9ZZZZ</name>
<dbReference type="PANTHER" id="PTHR33693:SF1">
    <property type="entry name" value="TYPE-4 URACIL-DNA GLYCOSYLASE"/>
    <property type="match status" value="1"/>
</dbReference>
<keyword evidence="8" id="KW-0378">Hydrolase</keyword>
<keyword evidence="10" id="KW-0411">Iron-sulfur</keyword>
<evidence type="ECO:0000256" key="1">
    <source>
        <dbReference type="ARBA" id="ARBA00001400"/>
    </source>
</evidence>
<evidence type="ECO:0000256" key="3">
    <source>
        <dbReference type="ARBA" id="ARBA00012030"/>
    </source>
</evidence>
<reference evidence="13" key="1">
    <citation type="submission" date="2018-05" db="EMBL/GenBank/DDBJ databases">
        <authorList>
            <person name="Lanie J.A."/>
            <person name="Ng W.-L."/>
            <person name="Kazmierczak K.M."/>
            <person name="Andrzejewski T.M."/>
            <person name="Davidsen T.M."/>
            <person name="Wayne K.J."/>
            <person name="Tettelin H."/>
            <person name="Glass J.I."/>
            <person name="Rusch D."/>
            <person name="Podicherti R."/>
            <person name="Tsui H.-C.T."/>
            <person name="Winkler M.E."/>
        </authorList>
    </citation>
    <scope>NUCLEOTIDE SEQUENCE</scope>
</reference>
<keyword evidence="9" id="KW-0408">Iron</keyword>
<proteinExistence type="inferred from homology"/>
<dbReference type="EC" id="3.2.2.27" evidence="3"/>
<evidence type="ECO:0000256" key="4">
    <source>
        <dbReference type="ARBA" id="ARBA00019403"/>
    </source>
</evidence>
<dbReference type="GO" id="GO:0004844">
    <property type="term" value="F:uracil DNA N-glycosylase activity"/>
    <property type="evidence" value="ECO:0007669"/>
    <property type="project" value="UniProtKB-EC"/>
</dbReference>
<protein>
    <recommendedName>
        <fullName evidence="4">Type-4 uracil-DNA glycosylase</fullName>
        <ecNumber evidence="3">3.2.2.27</ecNumber>
    </recommendedName>
</protein>
<dbReference type="AlphaFoldDB" id="A0A381QD77"/>
<dbReference type="SUPFAM" id="SSF52141">
    <property type="entry name" value="Uracil-DNA glycosylase-like"/>
    <property type="match status" value="1"/>
</dbReference>
<dbReference type="SMART" id="SM00986">
    <property type="entry name" value="UDG"/>
    <property type="match status" value="1"/>
</dbReference>
<evidence type="ECO:0000256" key="6">
    <source>
        <dbReference type="ARBA" id="ARBA00022723"/>
    </source>
</evidence>
<dbReference type="GO" id="GO:0006281">
    <property type="term" value="P:DNA repair"/>
    <property type="evidence" value="ECO:0007669"/>
    <property type="project" value="UniProtKB-KW"/>
</dbReference>
<organism evidence="13">
    <name type="scientific">marine metagenome</name>
    <dbReference type="NCBI Taxonomy" id="408172"/>
    <lineage>
        <taxon>unclassified sequences</taxon>
        <taxon>metagenomes</taxon>
        <taxon>ecological metagenomes</taxon>
    </lineage>
</organism>
<keyword evidence="6" id="KW-0479">Metal-binding</keyword>
<evidence type="ECO:0000256" key="8">
    <source>
        <dbReference type="ARBA" id="ARBA00022801"/>
    </source>
</evidence>
<dbReference type="InterPro" id="IPR005273">
    <property type="entry name" value="Ura-DNA_glyco_family4"/>
</dbReference>
<dbReference type="Gene3D" id="3.40.470.10">
    <property type="entry name" value="Uracil-DNA glycosylase-like domain"/>
    <property type="match status" value="1"/>
</dbReference>
<comment type="similarity">
    <text evidence="2">Belongs to the uracil-DNA glycosylase (UDG) superfamily. Type 4 (UDGa) family.</text>
</comment>
<evidence type="ECO:0000259" key="12">
    <source>
        <dbReference type="SMART" id="SM00986"/>
    </source>
</evidence>
<evidence type="ECO:0000256" key="5">
    <source>
        <dbReference type="ARBA" id="ARBA00022485"/>
    </source>
</evidence>
<dbReference type="Pfam" id="PF03167">
    <property type="entry name" value="UDG"/>
    <property type="match status" value="1"/>
</dbReference>
<sequence>VFDRNKILQLIGVDVWRLRMQKKPPLNDKSKDSWVTLQNEVKSCELCSLHKTRTQTVFGVGDSKADWLFIGEAPGMDEDLQGEPFVGRAGGLLNEMFFSIGLSREEIFIANILKCRPPQNRDPLASEVAQCLPYLERQIQHIDPMIIIAVGKVAAQNLLQTDKTMSQLRGRIHSFGAKKTPLVVIYHPAYLLRSPSQKFKAWEDLTLAKQAISKF</sequence>
<dbReference type="InterPro" id="IPR036895">
    <property type="entry name" value="Uracil-DNA_glycosylase-like_sf"/>
</dbReference>
<dbReference type="GO" id="GO:0051539">
    <property type="term" value="F:4 iron, 4 sulfur cluster binding"/>
    <property type="evidence" value="ECO:0007669"/>
    <property type="project" value="UniProtKB-KW"/>
</dbReference>
<evidence type="ECO:0000313" key="13">
    <source>
        <dbReference type="EMBL" id="SUZ76027.1"/>
    </source>
</evidence>
<keyword evidence="11" id="KW-0234">DNA repair</keyword>
<dbReference type="SMART" id="SM00987">
    <property type="entry name" value="UreE_C"/>
    <property type="match status" value="1"/>
</dbReference>
<dbReference type="EMBL" id="UINC01001262">
    <property type="protein sequence ID" value="SUZ76027.1"/>
    <property type="molecule type" value="Genomic_DNA"/>
</dbReference>